<dbReference type="EMBL" id="JAGIQL010000068">
    <property type="protein sequence ID" value="MBP0459316.1"/>
    <property type="molecule type" value="Genomic_DNA"/>
</dbReference>
<dbReference type="Gene3D" id="3.20.20.140">
    <property type="entry name" value="Metal-dependent hydrolases"/>
    <property type="match status" value="1"/>
</dbReference>
<dbReference type="SUPFAM" id="SSF89550">
    <property type="entry name" value="PHP domain-like"/>
    <property type="match status" value="1"/>
</dbReference>
<sequence>MDPVMALDRIAFLLERSGAETYRVKAFRTASGVVSAMGADELAARLAAGSLTRVAGIGPRTAEVVREAADGTVPGYLARLESEHAGPLAEGGEELLAALRGDCHLHSDWSDGGSPIEAMGAAAAGLGHEWAVLTDHSPRLTVARGLSPDRLREQLDVVAELNGRWAPFRLLTGIECDILDDGSLDQEPELLARLDLVVVSVHSKLRMDRHAMTRRMVAAVSDPHADVLGHCTGRLLTGRGRPESEFDADAVFAACAESGTAVEINCRPERLDPPRRLLRAAVAAGTLFAVDTDAHAPGQLGWQQRGCARAEECGVPAERVVNTWSAQALLEWTGRQRAS</sequence>
<dbReference type="InterPro" id="IPR016195">
    <property type="entry name" value="Pol/histidinol_Pase-like"/>
</dbReference>
<dbReference type="PANTHER" id="PTHR36928:SF1">
    <property type="entry name" value="PHOSPHATASE YCDX-RELATED"/>
    <property type="match status" value="1"/>
</dbReference>
<reference evidence="2" key="1">
    <citation type="submission" date="2021-03" db="EMBL/GenBank/DDBJ databases">
        <title>Whole genome sequence of Streptomyces bomunensis MMS17-BM035.</title>
        <authorList>
            <person name="Lee J.H."/>
        </authorList>
    </citation>
    <scope>NUCLEOTIDE SEQUENCE</scope>
    <source>
        <strain evidence="2">MMS17-BM035</strain>
    </source>
</reference>
<dbReference type="PIRSF" id="PIRSF036978">
    <property type="entry name" value="UCP036978_PHPhdr"/>
    <property type="match status" value="1"/>
</dbReference>
<dbReference type="InterPro" id="IPR050243">
    <property type="entry name" value="PHP_phosphatase"/>
</dbReference>
<dbReference type="SMART" id="SM00481">
    <property type="entry name" value="POLIIIAc"/>
    <property type="match status" value="1"/>
</dbReference>
<dbReference type="NCBIfam" id="NF005928">
    <property type="entry name" value="PRK07945.1"/>
    <property type="match status" value="1"/>
</dbReference>
<protein>
    <submittedName>
        <fullName evidence="2">PHP domain-containing protein</fullName>
    </submittedName>
</protein>
<dbReference type="RefSeq" id="WP_209341055.1">
    <property type="nucleotide sequence ID" value="NZ_JAGIQL010000068.1"/>
</dbReference>
<accession>A0A940MHI5</accession>
<dbReference type="InterPro" id="IPR027421">
    <property type="entry name" value="DNA_pol_lamdba_lyase_dom_sf"/>
</dbReference>
<dbReference type="InterPro" id="IPR017078">
    <property type="entry name" value="UCP036978_PHPhdr"/>
</dbReference>
<organism evidence="2 3">
    <name type="scientific">Streptomyces montanisoli</name>
    <dbReference type="NCBI Taxonomy" id="2798581"/>
    <lineage>
        <taxon>Bacteria</taxon>
        <taxon>Bacillati</taxon>
        <taxon>Actinomycetota</taxon>
        <taxon>Actinomycetes</taxon>
        <taxon>Kitasatosporales</taxon>
        <taxon>Streptomycetaceae</taxon>
        <taxon>Streptomyces</taxon>
    </lineage>
</organism>
<comment type="caution">
    <text evidence="2">The sequence shown here is derived from an EMBL/GenBank/DDBJ whole genome shotgun (WGS) entry which is preliminary data.</text>
</comment>
<dbReference type="FunFam" id="3.20.20.140:FF:000047">
    <property type="entry name" value="PHP domain-containing protein"/>
    <property type="match status" value="1"/>
</dbReference>
<dbReference type="GO" id="GO:0005829">
    <property type="term" value="C:cytosol"/>
    <property type="evidence" value="ECO:0007669"/>
    <property type="project" value="TreeGrafter"/>
</dbReference>
<keyword evidence="3" id="KW-1185">Reference proteome</keyword>
<dbReference type="Proteomes" id="UP000670475">
    <property type="component" value="Unassembled WGS sequence"/>
</dbReference>
<gene>
    <name evidence="2" type="ORF">JFN87_17650</name>
</gene>
<dbReference type="InterPro" id="IPR004013">
    <property type="entry name" value="PHP_dom"/>
</dbReference>
<dbReference type="CDD" id="cd07436">
    <property type="entry name" value="PHP_PolX"/>
    <property type="match status" value="1"/>
</dbReference>
<dbReference type="AlphaFoldDB" id="A0A940MHI5"/>
<dbReference type="InterPro" id="IPR003141">
    <property type="entry name" value="Pol/His_phosphatase_N"/>
</dbReference>
<name>A0A940MHI5_9ACTN</name>
<feature type="domain" description="Polymerase/histidinol phosphatase N-terminal" evidence="1">
    <location>
        <begin position="101"/>
        <end position="180"/>
    </location>
</feature>
<proteinExistence type="predicted"/>
<dbReference type="SUPFAM" id="SSF47802">
    <property type="entry name" value="DNA polymerase beta, N-terminal domain-like"/>
    <property type="match status" value="1"/>
</dbReference>
<dbReference type="InterPro" id="IPR047967">
    <property type="entry name" value="PolX_PHP"/>
</dbReference>
<evidence type="ECO:0000313" key="3">
    <source>
        <dbReference type="Proteomes" id="UP000670475"/>
    </source>
</evidence>
<evidence type="ECO:0000313" key="2">
    <source>
        <dbReference type="EMBL" id="MBP0459316.1"/>
    </source>
</evidence>
<dbReference type="Pfam" id="PF02811">
    <property type="entry name" value="PHP"/>
    <property type="match status" value="1"/>
</dbReference>
<dbReference type="PANTHER" id="PTHR36928">
    <property type="entry name" value="PHOSPHATASE YCDX-RELATED"/>
    <property type="match status" value="1"/>
</dbReference>
<dbReference type="GO" id="GO:0008270">
    <property type="term" value="F:zinc ion binding"/>
    <property type="evidence" value="ECO:0007669"/>
    <property type="project" value="TreeGrafter"/>
</dbReference>
<evidence type="ECO:0000259" key="1">
    <source>
        <dbReference type="SMART" id="SM00481"/>
    </source>
</evidence>
<dbReference type="GO" id="GO:0042578">
    <property type="term" value="F:phosphoric ester hydrolase activity"/>
    <property type="evidence" value="ECO:0007669"/>
    <property type="project" value="TreeGrafter"/>
</dbReference>
<dbReference type="Gene3D" id="1.10.150.110">
    <property type="entry name" value="DNA polymerase beta, N-terminal domain-like"/>
    <property type="match status" value="1"/>
</dbReference>